<protein>
    <recommendedName>
        <fullName evidence="4">Transmembrane protein</fullName>
    </recommendedName>
</protein>
<dbReference type="EMBL" id="JAIXMP010000003">
    <property type="protein sequence ID" value="KAI9275914.1"/>
    <property type="molecule type" value="Genomic_DNA"/>
</dbReference>
<keyword evidence="3" id="KW-1185">Reference proteome</keyword>
<evidence type="ECO:0000313" key="2">
    <source>
        <dbReference type="EMBL" id="KAI9275914.1"/>
    </source>
</evidence>
<feature type="transmembrane region" description="Helical" evidence="1">
    <location>
        <begin position="21"/>
        <end position="45"/>
    </location>
</feature>
<organism evidence="2 3">
    <name type="scientific">Phascolomyces articulosus</name>
    <dbReference type="NCBI Taxonomy" id="60185"/>
    <lineage>
        <taxon>Eukaryota</taxon>
        <taxon>Fungi</taxon>
        <taxon>Fungi incertae sedis</taxon>
        <taxon>Mucoromycota</taxon>
        <taxon>Mucoromycotina</taxon>
        <taxon>Mucoromycetes</taxon>
        <taxon>Mucorales</taxon>
        <taxon>Lichtheimiaceae</taxon>
        <taxon>Phascolomyces</taxon>
    </lineage>
</organism>
<reference evidence="2" key="2">
    <citation type="submission" date="2023-02" db="EMBL/GenBank/DDBJ databases">
        <authorList>
            <consortium name="DOE Joint Genome Institute"/>
            <person name="Mondo S.J."/>
            <person name="Chang Y."/>
            <person name="Wang Y."/>
            <person name="Ahrendt S."/>
            <person name="Andreopoulos W."/>
            <person name="Barry K."/>
            <person name="Beard J."/>
            <person name="Benny G.L."/>
            <person name="Blankenship S."/>
            <person name="Bonito G."/>
            <person name="Cuomo C."/>
            <person name="Desiro A."/>
            <person name="Gervers K.A."/>
            <person name="Hundley H."/>
            <person name="Kuo A."/>
            <person name="LaButti K."/>
            <person name="Lang B.F."/>
            <person name="Lipzen A."/>
            <person name="O'Donnell K."/>
            <person name="Pangilinan J."/>
            <person name="Reynolds N."/>
            <person name="Sandor L."/>
            <person name="Smith M.W."/>
            <person name="Tsang A."/>
            <person name="Grigoriev I.V."/>
            <person name="Stajich J.E."/>
            <person name="Spatafora J.W."/>
        </authorList>
    </citation>
    <scope>NUCLEOTIDE SEQUENCE</scope>
    <source>
        <strain evidence="2">RSA 2281</strain>
    </source>
</reference>
<evidence type="ECO:0008006" key="4">
    <source>
        <dbReference type="Google" id="ProtNLM"/>
    </source>
</evidence>
<dbReference type="Proteomes" id="UP001209540">
    <property type="component" value="Unassembled WGS sequence"/>
</dbReference>
<proteinExistence type="predicted"/>
<evidence type="ECO:0000313" key="3">
    <source>
        <dbReference type="Proteomes" id="UP001209540"/>
    </source>
</evidence>
<evidence type="ECO:0000256" key="1">
    <source>
        <dbReference type="SAM" id="Phobius"/>
    </source>
</evidence>
<comment type="caution">
    <text evidence="2">The sequence shown here is derived from an EMBL/GenBank/DDBJ whole genome shotgun (WGS) entry which is preliminary data.</text>
</comment>
<sequence>MKLQVANEKGTFEIVTQSFNAPLLALNGLNCFFLLIYLINLLYSLKLFLQYFFFVTIPYLHFAYAFFFILYSLFLVFSNLFF</sequence>
<reference evidence="2" key="1">
    <citation type="journal article" date="2022" name="IScience">
        <title>Evolution of zygomycete secretomes and the origins of terrestrial fungal ecologies.</title>
        <authorList>
            <person name="Chang Y."/>
            <person name="Wang Y."/>
            <person name="Mondo S."/>
            <person name="Ahrendt S."/>
            <person name="Andreopoulos W."/>
            <person name="Barry K."/>
            <person name="Beard J."/>
            <person name="Benny G.L."/>
            <person name="Blankenship S."/>
            <person name="Bonito G."/>
            <person name="Cuomo C."/>
            <person name="Desiro A."/>
            <person name="Gervers K.A."/>
            <person name="Hundley H."/>
            <person name="Kuo A."/>
            <person name="LaButti K."/>
            <person name="Lang B.F."/>
            <person name="Lipzen A."/>
            <person name="O'Donnell K."/>
            <person name="Pangilinan J."/>
            <person name="Reynolds N."/>
            <person name="Sandor L."/>
            <person name="Smith M.E."/>
            <person name="Tsang A."/>
            <person name="Grigoriev I.V."/>
            <person name="Stajich J.E."/>
            <person name="Spatafora J.W."/>
        </authorList>
    </citation>
    <scope>NUCLEOTIDE SEQUENCE</scope>
    <source>
        <strain evidence="2">RSA 2281</strain>
    </source>
</reference>
<keyword evidence="1" id="KW-0472">Membrane</keyword>
<keyword evidence="1" id="KW-1133">Transmembrane helix</keyword>
<accession>A0AAD5KNG3</accession>
<name>A0AAD5KNG3_9FUNG</name>
<gene>
    <name evidence="2" type="ORF">BDA99DRAFT_496766</name>
</gene>
<dbReference type="AlphaFoldDB" id="A0AAD5KNG3"/>
<keyword evidence="1" id="KW-0812">Transmembrane</keyword>
<feature type="transmembrane region" description="Helical" evidence="1">
    <location>
        <begin position="51"/>
        <end position="77"/>
    </location>
</feature>